<gene>
    <name evidence="2" type="ORF">CP557_12225</name>
</gene>
<dbReference type="AlphaFoldDB" id="A0A2A5QWP3"/>
<comment type="caution">
    <text evidence="2">The sequence shown here is derived from an EMBL/GenBank/DDBJ whole genome shotgun (WGS) entry which is preliminary data.</text>
</comment>
<keyword evidence="1" id="KW-1133">Transmembrane helix</keyword>
<sequence>MNRPVVYHISQMVVGVGLALIAVSNVVTGDLDGFVMPVSTALMIIGGVGIVLGNGYHILNENADRVDVGPVSFWLSIVAAVLILIAGVLSFAV</sequence>
<keyword evidence="3" id="KW-1185">Reference proteome</keyword>
<organism evidence="2 3">
    <name type="scientific">Natrinema ejinorense</name>
    <dbReference type="NCBI Taxonomy" id="373386"/>
    <lineage>
        <taxon>Archaea</taxon>
        <taxon>Methanobacteriati</taxon>
        <taxon>Methanobacteriota</taxon>
        <taxon>Stenosarchaea group</taxon>
        <taxon>Halobacteria</taxon>
        <taxon>Halobacteriales</taxon>
        <taxon>Natrialbaceae</taxon>
        <taxon>Natrinema</taxon>
    </lineage>
</organism>
<feature type="transmembrane region" description="Helical" evidence="1">
    <location>
        <begin position="6"/>
        <end position="27"/>
    </location>
</feature>
<feature type="transmembrane region" description="Helical" evidence="1">
    <location>
        <begin position="34"/>
        <end position="59"/>
    </location>
</feature>
<dbReference type="Proteomes" id="UP000219689">
    <property type="component" value="Unassembled WGS sequence"/>
</dbReference>
<feature type="transmembrane region" description="Helical" evidence="1">
    <location>
        <begin position="71"/>
        <end position="92"/>
    </location>
</feature>
<reference evidence="2 3" key="1">
    <citation type="submission" date="2017-09" db="EMBL/GenBank/DDBJ databases">
        <title>Genome sequences of Natrinema ejinorence JCM 13890T.</title>
        <authorList>
            <person name="Roh S.W."/>
            <person name="Kim Y.B."/>
            <person name="Kim J.Y."/>
        </authorList>
    </citation>
    <scope>NUCLEOTIDE SEQUENCE [LARGE SCALE GENOMIC DNA]</scope>
    <source>
        <strain evidence="2 3">JCM 13890</strain>
    </source>
</reference>
<evidence type="ECO:0000313" key="2">
    <source>
        <dbReference type="EMBL" id="PCR91224.1"/>
    </source>
</evidence>
<dbReference type="RefSeq" id="WP_143825067.1">
    <property type="nucleotide sequence ID" value="NZ_NXNI01000001.1"/>
</dbReference>
<keyword evidence="1" id="KW-0472">Membrane</keyword>
<protein>
    <submittedName>
        <fullName evidence="2">Uncharacterized protein</fullName>
    </submittedName>
</protein>
<keyword evidence="1" id="KW-0812">Transmembrane</keyword>
<dbReference type="OrthoDB" id="188223at2157"/>
<name>A0A2A5QWP3_9EURY</name>
<proteinExistence type="predicted"/>
<dbReference type="EMBL" id="NXNI01000001">
    <property type="protein sequence ID" value="PCR91224.1"/>
    <property type="molecule type" value="Genomic_DNA"/>
</dbReference>
<accession>A0A2A5QWP3</accession>
<evidence type="ECO:0000256" key="1">
    <source>
        <dbReference type="SAM" id="Phobius"/>
    </source>
</evidence>
<evidence type="ECO:0000313" key="3">
    <source>
        <dbReference type="Proteomes" id="UP000219689"/>
    </source>
</evidence>